<dbReference type="GO" id="GO:0008233">
    <property type="term" value="F:peptidase activity"/>
    <property type="evidence" value="ECO:0007669"/>
    <property type="project" value="UniProtKB-KW"/>
</dbReference>
<evidence type="ECO:0000256" key="1">
    <source>
        <dbReference type="ARBA" id="ARBA00022612"/>
    </source>
</evidence>
<dbReference type="Proteomes" id="UP000199245">
    <property type="component" value="Unassembled WGS sequence"/>
</dbReference>
<gene>
    <name evidence="5" type="ORF">SAMN05216337_100152</name>
</gene>
<evidence type="ECO:0000313" key="6">
    <source>
        <dbReference type="Proteomes" id="UP000199245"/>
    </source>
</evidence>
<proteinExistence type="predicted"/>
<organism evidence="5 6">
    <name type="scientific">Bradyrhizobium brasilense</name>
    <dbReference type="NCBI Taxonomy" id="1419277"/>
    <lineage>
        <taxon>Bacteria</taxon>
        <taxon>Pseudomonadati</taxon>
        <taxon>Pseudomonadota</taxon>
        <taxon>Alphaproteobacteria</taxon>
        <taxon>Hyphomicrobiales</taxon>
        <taxon>Nitrobacteraceae</taxon>
        <taxon>Bradyrhizobium</taxon>
    </lineage>
</organism>
<evidence type="ECO:0000256" key="2">
    <source>
        <dbReference type="ARBA" id="ARBA00022670"/>
    </source>
</evidence>
<reference evidence="5 6" key="1">
    <citation type="submission" date="2016-10" db="EMBL/GenBank/DDBJ databases">
        <authorList>
            <person name="de Groot N.N."/>
        </authorList>
    </citation>
    <scope>NUCLEOTIDE SEQUENCE [LARGE SCALE GENOMIC DNA]</scope>
    <source>
        <strain evidence="5 6">R5</strain>
    </source>
</reference>
<dbReference type="InterPro" id="IPR054613">
    <property type="entry name" value="Peptidase_S78_dom"/>
</dbReference>
<keyword evidence="3" id="KW-0378">Hydrolase</keyword>
<evidence type="ECO:0000259" key="4">
    <source>
        <dbReference type="Pfam" id="PF04586"/>
    </source>
</evidence>
<dbReference type="InterPro" id="IPR006433">
    <property type="entry name" value="Prohead_protease"/>
</dbReference>
<sequence length="169" mass="18644">MADNVISGYAVTFNKQTVIGNYWREKIAPGTFTRTLRENPDVVMLLNHDTGRVLGRVSAGTLSLRENSAGLYFSLNVDPTTPEGQTALGTVGRQDVKGCSFGFRVRAEEWEDGDDMLPLRTITDVDLFEITLTAFPAFETTSAGLRSTNNEAARRRIEAAMRKRGIPLT</sequence>
<evidence type="ECO:0000256" key="3">
    <source>
        <dbReference type="ARBA" id="ARBA00022801"/>
    </source>
</evidence>
<name>A0A1G6I9Q3_9BRAD</name>
<protein>
    <recommendedName>
        <fullName evidence="4">Prohead serine protease domain-containing protein</fullName>
    </recommendedName>
</protein>
<dbReference type="EMBL" id="FMZW01000001">
    <property type="protein sequence ID" value="SDC02476.1"/>
    <property type="molecule type" value="Genomic_DNA"/>
</dbReference>
<dbReference type="NCBIfam" id="TIGR01543">
    <property type="entry name" value="proheadase_HK97"/>
    <property type="match status" value="1"/>
</dbReference>
<feature type="domain" description="Prohead serine protease" evidence="4">
    <location>
        <begin position="4"/>
        <end position="150"/>
    </location>
</feature>
<keyword evidence="2" id="KW-0645">Protease</keyword>
<dbReference type="GO" id="GO:0006508">
    <property type="term" value="P:proteolysis"/>
    <property type="evidence" value="ECO:0007669"/>
    <property type="project" value="UniProtKB-KW"/>
</dbReference>
<keyword evidence="1" id="KW-1188">Viral release from host cell</keyword>
<dbReference type="Pfam" id="PF04586">
    <property type="entry name" value="Peptidase_S78"/>
    <property type="match status" value="1"/>
</dbReference>
<evidence type="ECO:0000313" key="5">
    <source>
        <dbReference type="EMBL" id="SDC02476.1"/>
    </source>
</evidence>
<dbReference type="AlphaFoldDB" id="A0A1G6I9Q3"/>
<accession>A0A1G6I9Q3</accession>